<gene>
    <name evidence="1" type="ORF">IE53DRAFT_311565</name>
</gene>
<protein>
    <submittedName>
        <fullName evidence="1">Uncharacterized protein</fullName>
    </submittedName>
</protein>
<dbReference type="EMBL" id="KZ819761">
    <property type="protein sequence ID" value="PWN52727.1"/>
    <property type="molecule type" value="Genomic_DNA"/>
</dbReference>
<name>A0ACD0P3U2_9BASI</name>
<organism evidence="1 2">
    <name type="scientific">Violaceomyces palustris</name>
    <dbReference type="NCBI Taxonomy" id="1673888"/>
    <lineage>
        <taxon>Eukaryota</taxon>
        <taxon>Fungi</taxon>
        <taxon>Dikarya</taxon>
        <taxon>Basidiomycota</taxon>
        <taxon>Ustilaginomycotina</taxon>
        <taxon>Ustilaginomycetes</taxon>
        <taxon>Violaceomycetales</taxon>
        <taxon>Violaceomycetaceae</taxon>
        <taxon>Violaceomyces</taxon>
    </lineage>
</organism>
<evidence type="ECO:0000313" key="2">
    <source>
        <dbReference type="Proteomes" id="UP000245626"/>
    </source>
</evidence>
<evidence type="ECO:0000313" key="1">
    <source>
        <dbReference type="EMBL" id="PWN52727.1"/>
    </source>
</evidence>
<dbReference type="Proteomes" id="UP000245626">
    <property type="component" value="Unassembled WGS sequence"/>
</dbReference>
<sequence length="715" mass="80036">MGAPQCTLSYRHFHLLWTIPTTLLLYLVNRPFLTRLDRVKLIVLPIIAFVWTTPWDNVIVKNRAWSYHDGCVWFTLGYVPIEEYFFFLIQSVMTTLWTSFLTRWSIPIVVFGIRSSRRSAHLPVPLNFAASCWLPLAILLAGAFGALASDPDRKTYYLGMISWWSSIPLALLLWGTLGFVSSSGTRVFLLSFSAPTVYLWASDIYALRRGTWHINELTSLEVFPLPDLPIEEMLFFLVTNLILVSACFAFDRCVAICRFQDTHGAGANVVLAPSPPPPISPSYLPINISTFLKLWGAFVGEDPSPSSSVLRAEDLRASLAILSKASKSFSSASLLLPWDLRSDLGSLYAFCRVADDLVDESDDNRSGDRSEIDKRSRIALIRQVLSIIYSISDDACKAEGSDTEGGRVGRIKRELGHARRIGEDALENLRAASCSIVEISRILPIRLWEEMLRGYEMDLELEGWVAKDGVGTSGEKERRGFETLEELVDYSQCVAGCVGEMCVRVILSRKGLEIPLGLQVERRLGISVGPEEAEGDNEEKGRVVADEGGEFDLDQILFQARRMGVSLQLVNIARDVIEDSVQLGRCYLPLELIEEMAKELQEALLNGRIRVSSRVVSPGEEEEEYKAGVRAEDVRPHVMETLMLGERLFQSSYPSLSKIPDLPSKVGLRAACSVYFAIGERIRSQDEEEVREGRRAKLSKVARFGVALRSIYLGW</sequence>
<accession>A0ACD0P3U2</accession>
<keyword evidence="2" id="KW-1185">Reference proteome</keyword>
<reference evidence="1 2" key="1">
    <citation type="journal article" date="2018" name="Mol. Biol. Evol.">
        <title>Broad Genomic Sampling Reveals a Smut Pathogenic Ancestry of the Fungal Clade Ustilaginomycotina.</title>
        <authorList>
            <person name="Kijpornyongpan T."/>
            <person name="Mondo S.J."/>
            <person name="Barry K."/>
            <person name="Sandor L."/>
            <person name="Lee J."/>
            <person name="Lipzen A."/>
            <person name="Pangilinan J."/>
            <person name="LaButti K."/>
            <person name="Hainaut M."/>
            <person name="Henrissat B."/>
            <person name="Grigoriev I.V."/>
            <person name="Spatafora J.W."/>
            <person name="Aime M.C."/>
        </authorList>
    </citation>
    <scope>NUCLEOTIDE SEQUENCE [LARGE SCALE GENOMIC DNA]</scope>
    <source>
        <strain evidence="1 2">SA 807</strain>
    </source>
</reference>
<proteinExistence type="predicted"/>